<accession>A0ABW4KBN7</accession>
<evidence type="ECO:0000313" key="4">
    <source>
        <dbReference type="EMBL" id="MFD1705614.1"/>
    </source>
</evidence>
<dbReference type="Proteomes" id="UP001597301">
    <property type="component" value="Unassembled WGS sequence"/>
</dbReference>
<proteinExistence type="predicted"/>
<name>A0ABW4KBN7_9BACI</name>
<dbReference type="RefSeq" id="WP_380772149.1">
    <property type="nucleotide sequence ID" value="NZ_JBHUEO010000004.1"/>
</dbReference>
<dbReference type="PRINTS" id="PR00420">
    <property type="entry name" value="RNGMNOXGNASE"/>
</dbReference>
<dbReference type="NCBIfam" id="NF005243">
    <property type="entry name" value="PRK06753.1"/>
    <property type="match status" value="1"/>
</dbReference>
<feature type="domain" description="FAD-binding" evidence="3">
    <location>
        <begin position="4"/>
        <end position="312"/>
    </location>
</feature>
<dbReference type="SUPFAM" id="SSF51905">
    <property type="entry name" value="FAD/NAD(P)-binding domain"/>
    <property type="match status" value="1"/>
</dbReference>
<evidence type="ECO:0000259" key="3">
    <source>
        <dbReference type="Pfam" id="PF01494"/>
    </source>
</evidence>
<sequence>MKHDFLIAGGGIAGLTTAIALQKEGYHVKVLERVNELKEVGAGLGLGANAWKGLSRLGITHDLEMKCNLIKSTKFLDHKGNLISKMDIERLNEKYGVAYFTVHRADLQKVLAQHLKPGTLEFGRKIVHVDQNEKGVTAYLEDGSNMIGDALIAADGIHSTIRKICFPHIKPRYSGYTCWRAVVEVPKEKFLSGEFTETWGAKGRFGIVPLTNHQIYWFACVNAPYQSKAMSAFTTDDLYHLFRDYHSPVSEIIKWSRDEDLIWNDIIDLKPIERFSFNKILLIGDAAHATTPNMGQGAGQAIEDAIILSQVLKNKRNLEDAFVEFKNVRISKTKKIVNVSWRIGKAVQLDHPLLINIRNSIMRMLPSKIQEKQLESVFQTDF</sequence>
<dbReference type="GO" id="GO:0004497">
    <property type="term" value="F:monooxygenase activity"/>
    <property type="evidence" value="ECO:0007669"/>
    <property type="project" value="UniProtKB-KW"/>
</dbReference>
<dbReference type="PANTHER" id="PTHR13789">
    <property type="entry name" value="MONOOXYGENASE"/>
    <property type="match status" value="1"/>
</dbReference>
<keyword evidence="5" id="KW-1185">Reference proteome</keyword>
<dbReference type="Pfam" id="PF01494">
    <property type="entry name" value="FAD_binding_3"/>
    <property type="match status" value="1"/>
</dbReference>
<keyword evidence="1" id="KW-0560">Oxidoreductase</keyword>
<evidence type="ECO:0000313" key="5">
    <source>
        <dbReference type="Proteomes" id="UP001597301"/>
    </source>
</evidence>
<dbReference type="EMBL" id="JBHUEO010000004">
    <property type="protein sequence ID" value="MFD1705614.1"/>
    <property type="molecule type" value="Genomic_DNA"/>
</dbReference>
<evidence type="ECO:0000256" key="2">
    <source>
        <dbReference type="ARBA" id="ARBA00023033"/>
    </source>
</evidence>
<dbReference type="InterPro" id="IPR036188">
    <property type="entry name" value="FAD/NAD-bd_sf"/>
</dbReference>
<evidence type="ECO:0000256" key="1">
    <source>
        <dbReference type="ARBA" id="ARBA00023002"/>
    </source>
</evidence>
<gene>
    <name evidence="4" type="ORF">ACFSCZ_02475</name>
</gene>
<comment type="caution">
    <text evidence="4">The sequence shown here is derived from an EMBL/GenBank/DDBJ whole genome shotgun (WGS) entry which is preliminary data.</text>
</comment>
<organism evidence="4 5">
    <name type="scientific">Siminovitchia sediminis</name>
    <dbReference type="NCBI Taxonomy" id="1274353"/>
    <lineage>
        <taxon>Bacteria</taxon>
        <taxon>Bacillati</taxon>
        <taxon>Bacillota</taxon>
        <taxon>Bacilli</taxon>
        <taxon>Bacillales</taxon>
        <taxon>Bacillaceae</taxon>
        <taxon>Siminovitchia</taxon>
    </lineage>
</organism>
<protein>
    <submittedName>
        <fullName evidence="4">FAD-dependent monooxygenase</fullName>
    </submittedName>
</protein>
<keyword evidence="2 4" id="KW-0503">Monooxygenase</keyword>
<dbReference type="PANTHER" id="PTHR13789:SF309">
    <property type="entry name" value="PUTATIVE (AFU_ORTHOLOGUE AFUA_6G14510)-RELATED"/>
    <property type="match status" value="1"/>
</dbReference>
<dbReference type="Gene3D" id="3.50.50.60">
    <property type="entry name" value="FAD/NAD(P)-binding domain"/>
    <property type="match status" value="1"/>
</dbReference>
<dbReference type="InterPro" id="IPR050493">
    <property type="entry name" value="FAD-dep_Monooxygenase_BioMet"/>
</dbReference>
<reference evidence="5" key="1">
    <citation type="journal article" date="2019" name="Int. J. Syst. Evol. Microbiol.">
        <title>The Global Catalogue of Microorganisms (GCM) 10K type strain sequencing project: providing services to taxonomists for standard genome sequencing and annotation.</title>
        <authorList>
            <consortium name="The Broad Institute Genomics Platform"/>
            <consortium name="The Broad Institute Genome Sequencing Center for Infectious Disease"/>
            <person name="Wu L."/>
            <person name="Ma J."/>
        </authorList>
    </citation>
    <scope>NUCLEOTIDE SEQUENCE [LARGE SCALE GENOMIC DNA]</scope>
    <source>
        <strain evidence="5">CGMCC 1.12295</strain>
    </source>
</reference>
<dbReference type="InterPro" id="IPR002938">
    <property type="entry name" value="FAD-bd"/>
</dbReference>